<dbReference type="SUPFAM" id="SSF57756">
    <property type="entry name" value="Retrovirus zinc finger-like domains"/>
    <property type="match status" value="1"/>
</dbReference>
<feature type="domain" description="CCHC-type" evidence="2">
    <location>
        <begin position="68"/>
        <end position="84"/>
    </location>
</feature>
<sequence>MVKKSQLLEDATDFTDRIKGKFMKKEMTAGPSPAKPTNGKKRPFNNTEGPNQERKPKAIVPNTPSKSHCKHCNKPDHTADECWRKVGTCLRCGSREHRIPECPLLKENERRPNVRPRMTLTLKRTGMTKSEDEYPNVLLLC</sequence>
<evidence type="ECO:0000313" key="4">
    <source>
        <dbReference type="Proteomes" id="UP000652761"/>
    </source>
</evidence>
<comment type="caution">
    <text evidence="3">The sequence shown here is derived from an EMBL/GenBank/DDBJ whole genome shotgun (WGS) entry which is preliminary data.</text>
</comment>
<gene>
    <name evidence="3" type="ORF">Taro_039682</name>
</gene>
<dbReference type="InterPro" id="IPR036875">
    <property type="entry name" value="Znf_CCHC_sf"/>
</dbReference>
<dbReference type="InterPro" id="IPR001878">
    <property type="entry name" value="Znf_CCHC"/>
</dbReference>
<organism evidence="3 4">
    <name type="scientific">Colocasia esculenta</name>
    <name type="common">Wild taro</name>
    <name type="synonym">Arum esculentum</name>
    <dbReference type="NCBI Taxonomy" id="4460"/>
    <lineage>
        <taxon>Eukaryota</taxon>
        <taxon>Viridiplantae</taxon>
        <taxon>Streptophyta</taxon>
        <taxon>Embryophyta</taxon>
        <taxon>Tracheophyta</taxon>
        <taxon>Spermatophyta</taxon>
        <taxon>Magnoliopsida</taxon>
        <taxon>Liliopsida</taxon>
        <taxon>Araceae</taxon>
        <taxon>Aroideae</taxon>
        <taxon>Colocasieae</taxon>
        <taxon>Colocasia</taxon>
    </lineage>
</organism>
<proteinExistence type="predicted"/>
<feature type="compositionally biased region" description="Basic and acidic residues" evidence="1">
    <location>
        <begin position="14"/>
        <end position="27"/>
    </location>
</feature>
<evidence type="ECO:0000256" key="1">
    <source>
        <dbReference type="SAM" id="MobiDB-lite"/>
    </source>
</evidence>
<dbReference type="OrthoDB" id="7608935at2759"/>
<keyword evidence="4" id="KW-1185">Reference proteome</keyword>
<dbReference type="AlphaFoldDB" id="A0A843W9Y2"/>
<dbReference type="GO" id="GO:0008270">
    <property type="term" value="F:zinc ion binding"/>
    <property type="evidence" value="ECO:0007669"/>
    <property type="project" value="InterPro"/>
</dbReference>
<dbReference type="EMBL" id="NMUH01003725">
    <property type="protein sequence ID" value="MQM06852.1"/>
    <property type="molecule type" value="Genomic_DNA"/>
</dbReference>
<name>A0A843W9Y2_COLES</name>
<accession>A0A843W9Y2</accession>
<protein>
    <recommendedName>
        <fullName evidence="2">CCHC-type domain-containing protein</fullName>
    </recommendedName>
</protein>
<dbReference type="SMART" id="SM00343">
    <property type="entry name" value="ZnF_C2HC"/>
    <property type="match status" value="2"/>
</dbReference>
<feature type="domain" description="CCHC-type" evidence="2">
    <location>
        <begin position="88"/>
        <end position="104"/>
    </location>
</feature>
<dbReference type="Proteomes" id="UP000652761">
    <property type="component" value="Unassembled WGS sequence"/>
</dbReference>
<reference evidence="3" key="1">
    <citation type="submission" date="2017-07" db="EMBL/GenBank/DDBJ databases">
        <title>Taro Niue Genome Assembly and Annotation.</title>
        <authorList>
            <person name="Atibalentja N."/>
            <person name="Keating K."/>
            <person name="Fields C.J."/>
        </authorList>
    </citation>
    <scope>NUCLEOTIDE SEQUENCE</scope>
    <source>
        <strain evidence="3">Niue_2</strain>
        <tissue evidence="3">Leaf</tissue>
    </source>
</reference>
<dbReference type="Gene3D" id="4.10.60.10">
    <property type="entry name" value="Zinc finger, CCHC-type"/>
    <property type="match status" value="1"/>
</dbReference>
<evidence type="ECO:0000313" key="3">
    <source>
        <dbReference type="EMBL" id="MQM06852.1"/>
    </source>
</evidence>
<evidence type="ECO:0000259" key="2">
    <source>
        <dbReference type="SMART" id="SM00343"/>
    </source>
</evidence>
<feature type="region of interest" description="Disordered" evidence="1">
    <location>
        <begin position="1"/>
        <end position="68"/>
    </location>
</feature>
<dbReference type="GO" id="GO:0003676">
    <property type="term" value="F:nucleic acid binding"/>
    <property type="evidence" value="ECO:0007669"/>
    <property type="project" value="InterPro"/>
</dbReference>